<keyword evidence="3 7" id="KW-0067">ATP-binding</keyword>
<dbReference type="PRINTS" id="PR00380">
    <property type="entry name" value="KINESINHEAVY"/>
</dbReference>
<keyword evidence="5 7" id="KW-0505">Motor protein</keyword>
<keyword evidence="12" id="KW-1185">Reference proteome</keyword>
<comment type="similarity">
    <text evidence="6">Belongs to the TRAFAC class myosin-kinesin ATPase superfamily. Kinesin family. KIN-12 subfamily.</text>
</comment>
<sequence length="1134" mass="128313">MRQSRNAESAETGFFGSISSSSIKSLLPRSISSKQKSISNPKIPKSNAENTPPSDPNIQVCGDQSSPAPTKQLQFKAPSAQIEVDESDASQDSSVKVVVRIRPSHSEVREGDEPIKKVSPDTLCTADRKFTFDMVFDSNSYQEDIFQSVGVPLVKNSLAGYNTSLLSYGQSGSGKTCTMWGPLSAVVEKPSRYSNQGMAPRIFRMLFSELEREQQEEKQFNHQCRCSFVEIYNDKIEDLLDPMWENLELKEDPNNALYIENLTEAYVTSYEDVAQILLKGLSRRKVEATNLNSESSRSHIIFTFIIESWGKGISSKGLISSKTSRITLIDHAGSDESKFEYADRLVDALTKETWSVKAADITNKSSCLTRLLQESLGGNVKLSVICSISSDNNRSNGETLRTLRFGQRIRSTRNKPVINEIQEDGANGLSDQVRQLKEELIREKANVHNSTGTNNGYFQGRNVRESLNKLRVSLNRSLLLSHIDNDADEEVNVDETGITQLSKQINDFYGSCEFESPKDIPIDEDGSQVYSVDESFDADMMIEGDDIEKEEVNSEKNLIKLRHEDEMAPSCTLRAIKSSSRNSISVGSPTLEPPMSESPKIRNTQRKSMAVSSSYLGGWNKDRLNQSGKVLPGPTESLAASLQRGLQIMDYHQQNSALNKSSASFSFEQLTLKPCSEIDEVDSSMQTQEKPSSDVVVPATFLCGSCGKKEENPDRLKDKHLENEMARAIKREKELEIICKEQRDRIEQLSQLVEKYKGEKEINSIILYDEDTDRRIKDEESNSLKDKEKLLSGSISENLLRHISAGKSEIKEVQKDFSTRDKSYDDSEKEALLKEIQNLRTKLQLCGGDAPVKKSTDKLRSSLMSRSIQLQKSGVFFQANGGEELEKERQRWLEMESEWICLTDELRVDLESSRQHSERVEMELKLEKKNKEELEDALKRAVDGHSRMIEHYAELQERYDDVAAKHNAIMEGIAKMKQVAAKTGKKGHAKFAKSLAAELSTMRVEREREREFLKKENRSLKIQLRDTAEAVHAAGELLVRLREAEHAVSVTQDNFAKVQEENEKLKKKIEKLQRKQKMEMITMKQYLAESKLPEAALKPLYREDSYNAVRSNAYDDDDDQAWRAEFGAIYQEHY</sequence>
<evidence type="ECO:0000313" key="12">
    <source>
        <dbReference type="Proteomes" id="UP001293593"/>
    </source>
</evidence>
<dbReference type="EMBL" id="JAWXYG010000004">
    <property type="protein sequence ID" value="KAK4275369.1"/>
    <property type="molecule type" value="Genomic_DNA"/>
</dbReference>
<feature type="compositionally biased region" description="Polar residues" evidence="9">
    <location>
        <begin position="578"/>
        <end position="588"/>
    </location>
</feature>
<dbReference type="InterPro" id="IPR027417">
    <property type="entry name" value="P-loop_NTPase"/>
</dbReference>
<reference evidence="11" key="1">
    <citation type="submission" date="2023-10" db="EMBL/GenBank/DDBJ databases">
        <title>Chromosome-level genome of the transformable northern wattle, Acacia crassicarpa.</title>
        <authorList>
            <person name="Massaro I."/>
            <person name="Sinha N.R."/>
            <person name="Poethig S."/>
            <person name="Leichty A.R."/>
        </authorList>
    </citation>
    <scope>NUCLEOTIDE SEQUENCE</scope>
    <source>
        <strain evidence="11">Acra3RX</strain>
        <tissue evidence="11">Leaf</tissue>
    </source>
</reference>
<proteinExistence type="inferred from homology"/>
<dbReference type="InterPro" id="IPR001752">
    <property type="entry name" value="Kinesin_motor_dom"/>
</dbReference>
<comment type="caution">
    <text evidence="11">The sequence shown here is derived from an EMBL/GenBank/DDBJ whole genome shotgun (WGS) entry which is preliminary data.</text>
</comment>
<evidence type="ECO:0000256" key="8">
    <source>
        <dbReference type="SAM" id="Coils"/>
    </source>
</evidence>
<feature type="coiled-coil region" evidence="8">
    <location>
        <begin position="917"/>
        <end position="944"/>
    </location>
</feature>
<dbReference type="GO" id="GO:0005524">
    <property type="term" value="F:ATP binding"/>
    <property type="evidence" value="ECO:0007669"/>
    <property type="project" value="UniProtKB-UniRule"/>
</dbReference>
<feature type="region of interest" description="Disordered" evidence="9">
    <location>
        <begin position="578"/>
        <end position="606"/>
    </location>
</feature>
<feature type="region of interest" description="Disordered" evidence="9">
    <location>
        <begin position="30"/>
        <end position="89"/>
    </location>
</feature>
<dbReference type="PROSITE" id="PS50067">
    <property type="entry name" value="KINESIN_MOTOR_2"/>
    <property type="match status" value="1"/>
</dbReference>
<feature type="binding site" evidence="7">
    <location>
        <begin position="169"/>
        <end position="176"/>
    </location>
    <ligand>
        <name>ATP</name>
        <dbReference type="ChEBI" id="CHEBI:30616"/>
    </ligand>
</feature>
<evidence type="ECO:0000256" key="3">
    <source>
        <dbReference type="ARBA" id="ARBA00022840"/>
    </source>
</evidence>
<dbReference type="InterPro" id="IPR036961">
    <property type="entry name" value="Kinesin_motor_dom_sf"/>
</dbReference>
<dbReference type="Pfam" id="PF00225">
    <property type="entry name" value="Kinesin"/>
    <property type="match status" value="2"/>
</dbReference>
<feature type="domain" description="Kinesin motor" evidence="10">
    <location>
        <begin position="94"/>
        <end position="412"/>
    </location>
</feature>
<dbReference type="PANTHER" id="PTHR37739:SF16">
    <property type="entry name" value="KINESIN-LIKE PROTEIN"/>
    <property type="match status" value="1"/>
</dbReference>
<dbReference type="GO" id="GO:0005874">
    <property type="term" value="C:microtubule"/>
    <property type="evidence" value="ECO:0007669"/>
    <property type="project" value="UniProtKB-KW"/>
</dbReference>
<feature type="compositionally biased region" description="Polar residues" evidence="9">
    <location>
        <begin position="62"/>
        <end position="73"/>
    </location>
</feature>
<dbReference type="SMART" id="SM00129">
    <property type="entry name" value="KISc"/>
    <property type="match status" value="1"/>
</dbReference>
<dbReference type="GO" id="GO:0007018">
    <property type="term" value="P:microtubule-based movement"/>
    <property type="evidence" value="ECO:0007669"/>
    <property type="project" value="InterPro"/>
</dbReference>
<evidence type="ECO:0000256" key="5">
    <source>
        <dbReference type="ARBA" id="ARBA00023175"/>
    </source>
</evidence>
<dbReference type="GO" id="GO:0008017">
    <property type="term" value="F:microtubule binding"/>
    <property type="evidence" value="ECO:0007669"/>
    <property type="project" value="InterPro"/>
</dbReference>
<dbReference type="AlphaFoldDB" id="A0AAE1JWJ6"/>
<evidence type="ECO:0000259" key="10">
    <source>
        <dbReference type="PROSITE" id="PS50067"/>
    </source>
</evidence>
<dbReference type="Gene3D" id="3.40.850.10">
    <property type="entry name" value="Kinesin motor domain"/>
    <property type="match status" value="1"/>
</dbReference>
<dbReference type="PANTHER" id="PTHR37739">
    <property type="entry name" value="KINESIN-LIKE PROTEIN KIN-12D"/>
    <property type="match status" value="1"/>
</dbReference>
<dbReference type="SUPFAM" id="SSF52540">
    <property type="entry name" value="P-loop containing nucleoside triphosphate hydrolases"/>
    <property type="match status" value="1"/>
</dbReference>
<dbReference type="GO" id="GO:0003777">
    <property type="term" value="F:microtubule motor activity"/>
    <property type="evidence" value="ECO:0007669"/>
    <property type="project" value="InterPro"/>
</dbReference>
<protein>
    <recommendedName>
        <fullName evidence="10">Kinesin motor domain-containing protein</fullName>
    </recommendedName>
</protein>
<evidence type="ECO:0000256" key="9">
    <source>
        <dbReference type="SAM" id="MobiDB-lite"/>
    </source>
</evidence>
<keyword evidence="1" id="KW-0493">Microtubule</keyword>
<feature type="coiled-coil region" evidence="8">
    <location>
        <begin position="419"/>
        <end position="446"/>
    </location>
</feature>
<keyword evidence="2 7" id="KW-0547">Nucleotide-binding</keyword>
<feature type="coiled-coil region" evidence="8">
    <location>
        <begin position="1003"/>
        <end position="1082"/>
    </location>
</feature>
<evidence type="ECO:0000256" key="1">
    <source>
        <dbReference type="ARBA" id="ARBA00022701"/>
    </source>
</evidence>
<feature type="coiled-coil region" evidence="8">
    <location>
        <begin position="732"/>
        <end position="759"/>
    </location>
</feature>
<keyword evidence="4 8" id="KW-0175">Coiled coil</keyword>
<evidence type="ECO:0000256" key="4">
    <source>
        <dbReference type="ARBA" id="ARBA00023054"/>
    </source>
</evidence>
<name>A0AAE1JWJ6_9FABA</name>
<accession>A0AAE1JWJ6</accession>
<evidence type="ECO:0000313" key="11">
    <source>
        <dbReference type="EMBL" id="KAK4275369.1"/>
    </source>
</evidence>
<evidence type="ECO:0000256" key="7">
    <source>
        <dbReference type="PROSITE-ProRule" id="PRU00283"/>
    </source>
</evidence>
<dbReference type="Proteomes" id="UP001293593">
    <property type="component" value="Unassembled WGS sequence"/>
</dbReference>
<gene>
    <name evidence="11" type="ORF">QN277_018462</name>
</gene>
<evidence type="ECO:0000256" key="6">
    <source>
        <dbReference type="ARBA" id="ARBA00034488"/>
    </source>
</evidence>
<evidence type="ECO:0000256" key="2">
    <source>
        <dbReference type="ARBA" id="ARBA00022741"/>
    </source>
</evidence>
<dbReference type="InterPro" id="IPR044986">
    <property type="entry name" value="KIF15/KIN-12"/>
</dbReference>
<organism evidence="11 12">
    <name type="scientific">Acacia crassicarpa</name>
    <name type="common">northern wattle</name>
    <dbReference type="NCBI Taxonomy" id="499986"/>
    <lineage>
        <taxon>Eukaryota</taxon>
        <taxon>Viridiplantae</taxon>
        <taxon>Streptophyta</taxon>
        <taxon>Embryophyta</taxon>
        <taxon>Tracheophyta</taxon>
        <taxon>Spermatophyta</taxon>
        <taxon>Magnoliopsida</taxon>
        <taxon>eudicotyledons</taxon>
        <taxon>Gunneridae</taxon>
        <taxon>Pentapetalae</taxon>
        <taxon>rosids</taxon>
        <taxon>fabids</taxon>
        <taxon>Fabales</taxon>
        <taxon>Fabaceae</taxon>
        <taxon>Caesalpinioideae</taxon>
        <taxon>mimosoid clade</taxon>
        <taxon>Acacieae</taxon>
        <taxon>Acacia</taxon>
    </lineage>
</organism>